<evidence type="ECO:0000259" key="2">
    <source>
        <dbReference type="PROSITE" id="PS50853"/>
    </source>
</evidence>
<dbReference type="PROSITE" id="PS51257">
    <property type="entry name" value="PROKAR_LIPOPROTEIN"/>
    <property type="match status" value="1"/>
</dbReference>
<dbReference type="Gene3D" id="2.130.10.10">
    <property type="entry name" value="YVTN repeat-like/Quinoprotein amine dehydrogenase"/>
    <property type="match status" value="1"/>
</dbReference>
<gene>
    <name evidence="3" type="ORF">LLW17_08800</name>
</gene>
<dbReference type="SUPFAM" id="SSF49265">
    <property type="entry name" value="Fibronectin type III"/>
    <property type="match status" value="1"/>
</dbReference>
<dbReference type="InterPro" id="IPR013784">
    <property type="entry name" value="Carb-bd-like_fold"/>
</dbReference>
<dbReference type="EMBL" id="JAJGMW010000009">
    <property type="protein sequence ID" value="MCC4212814.1"/>
    <property type="molecule type" value="Genomic_DNA"/>
</dbReference>
<dbReference type="PANTHER" id="PTHR36842:SF1">
    <property type="entry name" value="PROTEIN TOLB"/>
    <property type="match status" value="1"/>
</dbReference>
<comment type="caution">
    <text evidence="3">The sequence shown here is derived from an EMBL/GenBank/DDBJ whole genome shotgun (WGS) entry which is preliminary data.</text>
</comment>
<feature type="chain" id="PRO_5045408172" evidence="1">
    <location>
        <begin position="21"/>
        <end position="498"/>
    </location>
</feature>
<dbReference type="InterPro" id="IPR036116">
    <property type="entry name" value="FN3_sf"/>
</dbReference>
<reference evidence="3 4" key="1">
    <citation type="submission" date="2021-11" db="EMBL/GenBank/DDBJ databases">
        <title>Seasonal and diel survey of microbial diversity of the Tyrrhenian coast.</title>
        <authorList>
            <person name="Gattoni G."/>
            <person name="Corral P."/>
        </authorList>
    </citation>
    <scope>NUCLEOTIDE SEQUENCE [LARGE SCALE GENOMIC DNA]</scope>
    <source>
        <strain evidence="3 4">Mr9</strain>
    </source>
</reference>
<keyword evidence="1" id="KW-0732">Signal</keyword>
<dbReference type="RefSeq" id="WP_228229885.1">
    <property type="nucleotide sequence ID" value="NZ_JAJGMW010000009.1"/>
</dbReference>
<keyword evidence="4" id="KW-1185">Reference proteome</keyword>
<evidence type="ECO:0000313" key="3">
    <source>
        <dbReference type="EMBL" id="MCC4212814.1"/>
    </source>
</evidence>
<evidence type="ECO:0000313" key="4">
    <source>
        <dbReference type="Proteomes" id="UP001197770"/>
    </source>
</evidence>
<dbReference type="SUPFAM" id="SSF69304">
    <property type="entry name" value="Tricorn protease N-terminal domain"/>
    <property type="match status" value="1"/>
</dbReference>
<accession>A0ABS8GSA0</accession>
<organism evidence="3 4">
    <name type="scientific">Leeuwenhoekiella parthenopeia</name>
    <dbReference type="NCBI Taxonomy" id="2890320"/>
    <lineage>
        <taxon>Bacteria</taxon>
        <taxon>Pseudomonadati</taxon>
        <taxon>Bacteroidota</taxon>
        <taxon>Flavobacteriia</taxon>
        <taxon>Flavobacteriales</taxon>
        <taxon>Flavobacteriaceae</taxon>
        <taxon>Leeuwenhoekiella</taxon>
    </lineage>
</organism>
<evidence type="ECO:0000256" key="1">
    <source>
        <dbReference type="SAM" id="SignalP"/>
    </source>
</evidence>
<name>A0ABS8GSA0_9FLAO</name>
<dbReference type="InterPro" id="IPR011042">
    <property type="entry name" value="6-blade_b-propeller_TolB-like"/>
</dbReference>
<protein>
    <submittedName>
        <fullName evidence="3">Carboxypeptidase regulatory-like domain-containing protein</fullName>
    </submittedName>
</protein>
<dbReference type="Proteomes" id="UP001197770">
    <property type="component" value="Unassembled WGS sequence"/>
</dbReference>
<dbReference type="Pfam" id="PF13620">
    <property type="entry name" value="CarboxypepD_reg"/>
    <property type="match status" value="1"/>
</dbReference>
<dbReference type="Gene3D" id="2.60.40.1120">
    <property type="entry name" value="Carboxypeptidase-like, regulatory domain"/>
    <property type="match status" value="1"/>
</dbReference>
<dbReference type="PANTHER" id="PTHR36842">
    <property type="entry name" value="PROTEIN TOLB HOMOLOG"/>
    <property type="match status" value="1"/>
</dbReference>
<dbReference type="Gene3D" id="2.60.40.10">
    <property type="entry name" value="Immunoglobulins"/>
    <property type="match status" value="1"/>
</dbReference>
<feature type="signal peptide" evidence="1">
    <location>
        <begin position="1"/>
        <end position="20"/>
    </location>
</feature>
<sequence length="498" mass="54979">MKIKYAVFYCMLLLVISCNEDPISEFGTGTITGKVVTEGENLPLENVKISSNPVSNTVFTDSDGNFTITDVEEGQYSVQAELDGYITAFEASQVEEGRVNNIVFELEVSTVNNQSPLAPELISPADTSKDVATEVTFLWTSGANDDDDLNYILELRNVNENTLERYENITDTTFTISDLSRGTSYVWQITVSDAINQPVRSENFQFSTLGYSSKDFHFTRIVNSNAQIISSNENGSEQIPLTASSQNSFRPRKNSEIGKIAFLRTVGGNTHLFTMNLDGSGQRQLTQDVPVNGFRISDLDFTWAQNGSKLYYPHFDKLYSINFDGSGRTQIYKTEDGSFISEVAATDFDDNLIVLKTNDNRGYDAKIFTVNLSSQTVGDIILQNQSGAAGGLDIDANASRVIFTRDTSGSENDSYRIFSSRIYVYDLNTKGTTQVVTNTPAGKNDLDPSFSPSEGSVIFTRVSNNTTAIPEVHRVEFASSSTNPVQLLFTNASMPDWE</sequence>
<dbReference type="CDD" id="cd00063">
    <property type="entry name" value="FN3"/>
    <property type="match status" value="1"/>
</dbReference>
<dbReference type="Gene3D" id="2.120.10.30">
    <property type="entry name" value="TolB, C-terminal domain"/>
    <property type="match status" value="1"/>
</dbReference>
<feature type="domain" description="Fibronectin type-III" evidence="2">
    <location>
        <begin position="118"/>
        <end position="211"/>
    </location>
</feature>
<dbReference type="InterPro" id="IPR013783">
    <property type="entry name" value="Ig-like_fold"/>
</dbReference>
<dbReference type="SUPFAM" id="SSF49452">
    <property type="entry name" value="Starch-binding domain-like"/>
    <property type="match status" value="1"/>
</dbReference>
<dbReference type="InterPro" id="IPR003961">
    <property type="entry name" value="FN3_dom"/>
</dbReference>
<dbReference type="InterPro" id="IPR015943">
    <property type="entry name" value="WD40/YVTN_repeat-like_dom_sf"/>
</dbReference>
<dbReference type="PROSITE" id="PS50853">
    <property type="entry name" value="FN3"/>
    <property type="match status" value="1"/>
</dbReference>
<proteinExistence type="predicted"/>